<dbReference type="Proteomes" id="UP001642409">
    <property type="component" value="Unassembled WGS sequence"/>
</dbReference>
<dbReference type="EMBL" id="CATOUU010000976">
    <property type="protein sequence ID" value="CAI9964342.1"/>
    <property type="molecule type" value="Genomic_DNA"/>
</dbReference>
<comment type="caution">
    <text evidence="1">The sequence shown here is derived from an EMBL/GenBank/DDBJ whole genome shotgun (WGS) entry which is preliminary data.</text>
</comment>
<sequence length="313" mass="35687">MILDQMQVYVFECGLQHDLEYFVELINQYYQIVPNILLNSEIQQFLLSFVYQNISVISSQLQSPILSTKRPQFSEKFEVFRQPNTEPADENIESLSSIHHVVESIMLLTQIETPAFKHLGVIIPAIDLDLLTDQMDVVQFLQACGNVIADDNSLLHPQFLVGVVLRFVSGVYGEMAARILFQMCKYDVVSVQELKDVLKQIRFEELDAATVQVIAFGMNYMNPAFDQELIELALQLLLLPVQNTSFKVLAKYECVAQVLNNLKAAQFPGGVCNCLNFFTAVQYVDEAVDQYIELVQHTDQEIDRAVESYKQLQ</sequence>
<evidence type="ECO:0000313" key="3">
    <source>
        <dbReference type="Proteomes" id="UP001642409"/>
    </source>
</evidence>
<protein>
    <submittedName>
        <fullName evidence="2">Hypothetical_protein</fullName>
    </submittedName>
</protein>
<accession>A0AA86QW86</accession>
<dbReference type="EMBL" id="CAXDID020000280">
    <property type="protein sequence ID" value="CAL6069752.1"/>
    <property type="molecule type" value="Genomic_DNA"/>
</dbReference>
<keyword evidence="3" id="KW-1185">Reference proteome</keyword>
<evidence type="ECO:0000313" key="2">
    <source>
        <dbReference type="EMBL" id="CAL6069752.1"/>
    </source>
</evidence>
<reference evidence="2 3" key="2">
    <citation type="submission" date="2024-07" db="EMBL/GenBank/DDBJ databases">
        <authorList>
            <person name="Akdeniz Z."/>
        </authorList>
    </citation>
    <scope>NUCLEOTIDE SEQUENCE [LARGE SCALE GENOMIC DNA]</scope>
</reference>
<evidence type="ECO:0000313" key="1">
    <source>
        <dbReference type="EMBL" id="CAI9964342.1"/>
    </source>
</evidence>
<name>A0AA86QW86_9EUKA</name>
<organism evidence="1">
    <name type="scientific">Hexamita inflata</name>
    <dbReference type="NCBI Taxonomy" id="28002"/>
    <lineage>
        <taxon>Eukaryota</taxon>
        <taxon>Metamonada</taxon>
        <taxon>Diplomonadida</taxon>
        <taxon>Hexamitidae</taxon>
        <taxon>Hexamitinae</taxon>
        <taxon>Hexamita</taxon>
    </lineage>
</organism>
<dbReference type="AlphaFoldDB" id="A0AA86QW86"/>
<gene>
    <name evidence="1" type="ORF">HINF_LOCUS51987</name>
    <name evidence="2" type="ORF">HINF_LOCUS54126</name>
</gene>
<proteinExistence type="predicted"/>
<reference evidence="1" key="1">
    <citation type="submission" date="2023-06" db="EMBL/GenBank/DDBJ databases">
        <authorList>
            <person name="Kurt Z."/>
        </authorList>
    </citation>
    <scope>NUCLEOTIDE SEQUENCE</scope>
</reference>